<reference evidence="2 3" key="1">
    <citation type="submission" date="2019-01" db="EMBL/GenBank/DDBJ databases">
        <title>Genome sequencing of strain 2JSPR-7.</title>
        <authorList>
            <person name="Heo J."/>
            <person name="Kim S.-J."/>
            <person name="Kim J.-S."/>
            <person name="Hong S.-B."/>
            <person name="Kwon S.-W."/>
        </authorList>
    </citation>
    <scope>NUCLEOTIDE SEQUENCE [LARGE SCALE GENOMIC DNA]</scope>
    <source>
        <strain evidence="2 3">2JSPR-7</strain>
    </source>
</reference>
<name>A0A4V0YEC9_9MICO</name>
<dbReference type="AlphaFoldDB" id="A0A4V0YEC9"/>
<dbReference type="RefSeq" id="WP_129204931.1">
    <property type="nucleotide sequence ID" value="NZ_CP035495.1"/>
</dbReference>
<dbReference type="OrthoDB" id="5147620at2"/>
<sequence length="118" mass="12878">MAVPDAVCWGLSDEPSKDRLVTHTRLPVVPWRVRLPAPMPASWVAYLLLAAFAMSLVTFIGITSTGHSARVAVVAAAFAAWALGRCLRPFAEVRLRREAFAVLSVLYEDRPDSRDAGT</sequence>
<keyword evidence="3" id="KW-1185">Reference proteome</keyword>
<evidence type="ECO:0000313" key="2">
    <source>
        <dbReference type="EMBL" id="QAY63771.1"/>
    </source>
</evidence>
<dbReference type="EMBL" id="CP035495">
    <property type="protein sequence ID" value="QAY63771.1"/>
    <property type="molecule type" value="Genomic_DNA"/>
</dbReference>
<keyword evidence="1" id="KW-1133">Transmembrane helix</keyword>
<keyword evidence="1" id="KW-0472">Membrane</keyword>
<evidence type="ECO:0000313" key="3">
    <source>
        <dbReference type="Proteomes" id="UP000291758"/>
    </source>
</evidence>
<accession>A0A4V0YEC9</accession>
<organism evidence="2 3">
    <name type="scientific">Xylanimonas allomyrinae</name>
    <dbReference type="NCBI Taxonomy" id="2509459"/>
    <lineage>
        <taxon>Bacteria</taxon>
        <taxon>Bacillati</taxon>
        <taxon>Actinomycetota</taxon>
        <taxon>Actinomycetes</taxon>
        <taxon>Micrococcales</taxon>
        <taxon>Promicromonosporaceae</taxon>
        <taxon>Xylanimonas</taxon>
    </lineage>
</organism>
<keyword evidence="1" id="KW-0812">Transmembrane</keyword>
<gene>
    <name evidence="2" type="ORF">ET495_11555</name>
</gene>
<dbReference type="Proteomes" id="UP000291758">
    <property type="component" value="Chromosome"/>
</dbReference>
<evidence type="ECO:0000256" key="1">
    <source>
        <dbReference type="SAM" id="Phobius"/>
    </source>
</evidence>
<dbReference type="KEGG" id="xyl:ET495_11555"/>
<feature type="transmembrane region" description="Helical" evidence="1">
    <location>
        <begin position="43"/>
        <end position="62"/>
    </location>
</feature>
<feature type="transmembrane region" description="Helical" evidence="1">
    <location>
        <begin position="68"/>
        <end position="87"/>
    </location>
</feature>
<protein>
    <submittedName>
        <fullName evidence="2">Uncharacterized protein</fullName>
    </submittedName>
</protein>
<proteinExistence type="predicted"/>